<accession>A0A6B3ND90</accession>
<reference evidence="3" key="1">
    <citation type="submission" date="2019-11" db="EMBL/GenBank/DDBJ databases">
        <title>Genomic insights into an expanded diversity of filamentous marine cyanobacteria reveals the extraordinary biosynthetic potential of Moorea and Okeania.</title>
        <authorList>
            <person name="Ferreira Leao T."/>
            <person name="Wang M."/>
            <person name="Moss N."/>
            <person name="Da Silva R."/>
            <person name="Sanders J."/>
            <person name="Nurk S."/>
            <person name="Gurevich A."/>
            <person name="Humphrey G."/>
            <person name="Reher R."/>
            <person name="Zhu Q."/>
            <person name="Belda-Ferre P."/>
            <person name="Glukhov E."/>
            <person name="Rex R."/>
            <person name="Dorrestein P.C."/>
            <person name="Knight R."/>
            <person name="Pevzner P."/>
            <person name="Gerwick W.H."/>
            <person name="Gerwick L."/>
        </authorList>
    </citation>
    <scope>NUCLEOTIDE SEQUENCE</scope>
    <source>
        <strain evidence="3">SIO1C4</strain>
    </source>
</reference>
<keyword evidence="2" id="KW-0812">Transmembrane</keyword>
<keyword evidence="2" id="KW-0472">Membrane</keyword>
<evidence type="ECO:0000256" key="2">
    <source>
        <dbReference type="SAM" id="Phobius"/>
    </source>
</evidence>
<dbReference type="AlphaFoldDB" id="A0A6B3ND90"/>
<evidence type="ECO:0000256" key="1">
    <source>
        <dbReference type="SAM" id="MobiDB-lite"/>
    </source>
</evidence>
<name>A0A6B3ND90_9CYAN</name>
<protein>
    <submittedName>
        <fullName evidence="3">Uncharacterized protein</fullName>
    </submittedName>
</protein>
<proteinExistence type="predicted"/>
<feature type="region of interest" description="Disordered" evidence="1">
    <location>
        <begin position="99"/>
        <end position="120"/>
    </location>
</feature>
<organism evidence="3">
    <name type="scientific">Symploca sp. SIO1C4</name>
    <dbReference type="NCBI Taxonomy" id="2607765"/>
    <lineage>
        <taxon>Bacteria</taxon>
        <taxon>Bacillati</taxon>
        <taxon>Cyanobacteriota</taxon>
        <taxon>Cyanophyceae</taxon>
        <taxon>Coleofasciculales</taxon>
        <taxon>Coleofasciculaceae</taxon>
        <taxon>Symploca</taxon>
    </lineage>
</organism>
<evidence type="ECO:0000313" key="3">
    <source>
        <dbReference type="EMBL" id="NER27601.1"/>
    </source>
</evidence>
<sequence length="120" mass="14156">MQSDSKQKYRKVNATLDKQPKIGPFPADQFFPWMVICGVFYYLFKVALGMNWVWTGALAAWGMSTWWVLTGNRSWKFLSKFVSVPTWVRAMTTYRRLLNPQSQVEKQRNGKNQSRKKARR</sequence>
<dbReference type="EMBL" id="JAAHFQ010000115">
    <property type="protein sequence ID" value="NER27601.1"/>
    <property type="molecule type" value="Genomic_DNA"/>
</dbReference>
<comment type="caution">
    <text evidence="3">The sequence shown here is derived from an EMBL/GenBank/DDBJ whole genome shotgun (WGS) entry which is preliminary data.</text>
</comment>
<feature type="transmembrane region" description="Helical" evidence="2">
    <location>
        <begin position="25"/>
        <end position="44"/>
    </location>
</feature>
<gene>
    <name evidence="3" type="ORF">F6J89_08190</name>
</gene>
<keyword evidence="2" id="KW-1133">Transmembrane helix</keyword>
<feature type="transmembrane region" description="Helical" evidence="2">
    <location>
        <begin position="50"/>
        <end position="69"/>
    </location>
</feature>